<keyword evidence="4" id="KW-1185">Reference proteome</keyword>
<feature type="signal peptide" evidence="2">
    <location>
        <begin position="1"/>
        <end position="19"/>
    </location>
</feature>
<dbReference type="Proteomes" id="UP000800041">
    <property type="component" value="Unassembled WGS sequence"/>
</dbReference>
<gene>
    <name evidence="3" type="ORF">K402DRAFT_29995</name>
</gene>
<sequence>MEGPLPLLVVASLPLPAVASLPPSEVAPLLLLVEAPSLHAVLMYLSSRDPMSGNGIRRGNEATPNLFTFRGRGNGPRGRIHVQPIARIPSSTPAMANTADGTADREANKETSLPSPLPFRNRNILDKHRLRFQSTQRLSSFFFFKF</sequence>
<accession>A0A6G1H5C4</accession>
<evidence type="ECO:0000313" key="3">
    <source>
        <dbReference type="EMBL" id="KAF1988158.1"/>
    </source>
</evidence>
<evidence type="ECO:0000256" key="2">
    <source>
        <dbReference type="SAM" id="SignalP"/>
    </source>
</evidence>
<evidence type="ECO:0008006" key="5">
    <source>
        <dbReference type="Google" id="ProtNLM"/>
    </source>
</evidence>
<proteinExistence type="predicted"/>
<feature type="region of interest" description="Disordered" evidence="1">
    <location>
        <begin position="91"/>
        <end position="120"/>
    </location>
</feature>
<reference evidence="3" key="1">
    <citation type="journal article" date="2020" name="Stud. Mycol.">
        <title>101 Dothideomycetes genomes: a test case for predicting lifestyles and emergence of pathogens.</title>
        <authorList>
            <person name="Haridas S."/>
            <person name="Albert R."/>
            <person name="Binder M."/>
            <person name="Bloem J."/>
            <person name="Labutti K."/>
            <person name="Salamov A."/>
            <person name="Andreopoulos B."/>
            <person name="Baker S."/>
            <person name="Barry K."/>
            <person name="Bills G."/>
            <person name="Bluhm B."/>
            <person name="Cannon C."/>
            <person name="Castanera R."/>
            <person name="Culley D."/>
            <person name="Daum C."/>
            <person name="Ezra D."/>
            <person name="Gonzalez J."/>
            <person name="Henrissat B."/>
            <person name="Kuo A."/>
            <person name="Liang C."/>
            <person name="Lipzen A."/>
            <person name="Lutzoni F."/>
            <person name="Magnuson J."/>
            <person name="Mondo S."/>
            <person name="Nolan M."/>
            <person name="Ohm R."/>
            <person name="Pangilinan J."/>
            <person name="Park H.-J."/>
            <person name="Ramirez L."/>
            <person name="Alfaro M."/>
            <person name="Sun H."/>
            <person name="Tritt A."/>
            <person name="Yoshinaga Y."/>
            <person name="Zwiers L.-H."/>
            <person name="Turgeon B."/>
            <person name="Goodwin S."/>
            <person name="Spatafora J."/>
            <person name="Crous P."/>
            <person name="Grigoriev I."/>
        </authorList>
    </citation>
    <scope>NUCLEOTIDE SEQUENCE</scope>
    <source>
        <strain evidence="3">CBS 113979</strain>
    </source>
</reference>
<dbReference type="AlphaFoldDB" id="A0A6G1H5C4"/>
<feature type="chain" id="PRO_5026027009" description="Secreted protein" evidence="2">
    <location>
        <begin position="20"/>
        <end position="146"/>
    </location>
</feature>
<evidence type="ECO:0000313" key="4">
    <source>
        <dbReference type="Proteomes" id="UP000800041"/>
    </source>
</evidence>
<name>A0A6G1H5C4_9PEZI</name>
<keyword evidence="2" id="KW-0732">Signal</keyword>
<organism evidence="3 4">
    <name type="scientific">Aulographum hederae CBS 113979</name>
    <dbReference type="NCBI Taxonomy" id="1176131"/>
    <lineage>
        <taxon>Eukaryota</taxon>
        <taxon>Fungi</taxon>
        <taxon>Dikarya</taxon>
        <taxon>Ascomycota</taxon>
        <taxon>Pezizomycotina</taxon>
        <taxon>Dothideomycetes</taxon>
        <taxon>Pleosporomycetidae</taxon>
        <taxon>Aulographales</taxon>
        <taxon>Aulographaceae</taxon>
    </lineage>
</organism>
<protein>
    <recommendedName>
        <fullName evidence="5">Secreted protein</fullName>
    </recommendedName>
</protein>
<dbReference type="EMBL" id="ML977149">
    <property type="protein sequence ID" value="KAF1988158.1"/>
    <property type="molecule type" value="Genomic_DNA"/>
</dbReference>
<evidence type="ECO:0000256" key="1">
    <source>
        <dbReference type="SAM" id="MobiDB-lite"/>
    </source>
</evidence>